<proteinExistence type="predicted"/>
<protein>
    <submittedName>
        <fullName evidence="1">Uncharacterized protein</fullName>
    </submittedName>
</protein>
<dbReference type="VEuPathDB" id="FungiDB:H257_02796"/>
<reference evidence="1 2" key="1">
    <citation type="submission" date="2018-08" db="EMBL/GenBank/DDBJ databases">
        <title>Aphanomyces genome sequencing and annotation.</title>
        <authorList>
            <person name="Minardi D."/>
            <person name="Oidtmann B."/>
            <person name="Van Der Giezen M."/>
            <person name="Studholme D.J."/>
        </authorList>
    </citation>
    <scope>NUCLEOTIDE SEQUENCE [LARGE SCALE GENOMIC DNA]</scope>
    <source>
        <strain evidence="1 2">Yx</strain>
    </source>
</reference>
<sequence length="286" mass="30669">MADTGTTLASFQAQDADSRAKISADTASAAVVATNASAPATSVSSTPSDPRSQLTGYTIVSFIKRRRVHNDPEYTYVAKVRTEQGSIVTHLYRKSELPNRAVSIFEAYDAYCNTSPPPLPTTYSAWPKSQPQRRLTASASPTKQCLPEAMRIAALKLAASLNFSEGDFVDFKKSHSIEGTWGVPLKAIRPFLFHLAGFGLKFDLAALKINHIGNASGTVPHDMNASPSAIGPTLTDASGIYSIDETTGFNKVIYILSLVLQPPSLSKGAKKARKKSANQNTMTASK</sequence>
<dbReference type="Proteomes" id="UP000266239">
    <property type="component" value="Unassembled WGS sequence"/>
</dbReference>
<dbReference type="AlphaFoldDB" id="A0A397ANL0"/>
<accession>A0A397ANL0</accession>
<organism evidence="1 2">
    <name type="scientific">Aphanomyces astaci</name>
    <name type="common">Crayfish plague agent</name>
    <dbReference type="NCBI Taxonomy" id="112090"/>
    <lineage>
        <taxon>Eukaryota</taxon>
        <taxon>Sar</taxon>
        <taxon>Stramenopiles</taxon>
        <taxon>Oomycota</taxon>
        <taxon>Saprolegniomycetes</taxon>
        <taxon>Saprolegniales</taxon>
        <taxon>Verrucalvaceae</taxon>
        <taxon>Aphanomyces</taxon>
    </lineage>
</organism>
<name>A0A397ANL0_APHAT</name>
<evidence type="ECO:0000313" key="2">
    <source>
        <dbReference type="Proteomes" id="UP000266239"/>
    </source>
</evidence>
<comment type="caution">
    <text evidence="1">The sequence shown here is derived from an EMBL/GenBank/DDBJ whole genome shotgun (WGS) entry which is preliminary data.</text>
</comment>
<dbReference type="EMBL" id="QUTA01007360">
    <property type="protein sequence ID" value="RHY07339.1"/>
    <property type="molecule type" value="Genomic_DNA"/>
</dbReference>
<evidence type="ECO:0000313" key="1">
    <source>
        <dbReference type="EMBL" id="RHY07339.1"/>
    </source>
</evidence>
<gene>
    <name evidence="1" type="ORF">DYB25_011796</name>
</gene>